<evidence type="ECO:0000313" key="2">
    <source>
        <dbReference type="Proteomes" id="UP001296776"/>
    </source>
</evidence>
<accession>A0AAJ0U3F9</accession>
<dbReference type="Proteomes" id="UP001296776">
    <property type="component" value="Unassembled WGS sequence"/>
</dbReference>
<sequence>MQALLPKSSLGCTATGCARSGRRAPAFTGIQERFISALRWCGDAGADALIDGWDAFDDYGRSLACVALGLLDARSAADRLWTFFERTHSDSTTHWVGPLWGLIDFADARAADALLDLLLGQRVFYERYGFLSRSGDRRAVLPLLAVTLDGPQSLRADASWALTGIAHRLGREGLREALNEADDPAMTPPEVIDTLVDRIFRFSGQDVERHFEAFYSRTLSSPASRGAFERPH</sequence>
<dbReference type="EMBL" id="NRSJ01000011">
    <property type="protein sequence ID" value="MBK1704522.1"/>
    <property type="molecule type" value="Genomic_DNA"/>
</dbReference>
<keyword evidence="2" id="KW-1185">Reference proteome</keyword>
<protein>
    <recommendedName>
        <fullName evidence="3">HEAT repeat domain-containing protein</fullName>
    </recommendedName>
</protein>
<gene>
    <name evidence="1" type="ORF">CKO40_08220</name>
</gene>
<dbReference type="RefSeq" id="WP_200345726.1">
    <property type="nucleotide sequence ID" value="NZ_NRSJ01000011.1"/>
</dbReference>
<dbReference type="InterPro" id="IPR011989">
    <property type="entry name" value="ARM-like"/>
</dbReference>
<dbReference type="AlphaFoldDB" id="A0AAJ0U3F9"/>
<reference evidence="1" key="1">
    <citation type="submission" date="2017-08" db="EMBL/GenBank/DDBJ databases">
        <authorList>
            <person name="Imhoff J.F."/>
            <person name="Rahn T."/>
            <person name="Kuenzel S."/>
            <person name="Neulinger S.C."/>
        </authorList>
    </citation>
    <scope>NUCLEOTIDE SEQUENCE</scope>
    <source>
        <strain evidence="1">DSM 11080</strain>
    </source>
</reference>
<dbReference type="Gene3D" id="1.25.10.10">
    <property type="entry name" value="Leucine-rich Repeat Variant"/>
    <property type="match status" value="1"/>
</dbReference>
<evidence type="ECO:0008006" key="3">
    <source>
        <dbReference type="Google" id="ProtNLM"/>
    </source>
</evidence>
<reference evidence="1" key="2">
    <citation type="journal article" date="2020" name="Microorganisms">
        <title>Osmotic Adaptation and Compatible Solute Biosynthesis of Phototrophic Bacteria as Revealed from Genome Analyses.</title>
        <authorList>
            <person name="Imhoff J.F."/>
            <person name="Rahn T."/>
            <person name="Kunzel S."/>
            <person name="Keller A."/>
            <person name="Neulinger S.C."/>
        </authorList>
    </citation>
    <scope>NUCLEOTIDE SEQUENCE</scope>
    <source>
        <strain evidence="1">DSM 11080</strain>
    </source>
</reference>
<name>A0AAJ0U3F9_9GAMM</name>
<proteinExistence type="predicted"/>
<evidence type="ECO:0000313" key="1">
    <source>
        <dbReference type="EMBL" id="MBK1704522.1"/>
    </source>
</evidence>
<organism evidence="1 2">
    <name type="scientific">Halochromatium glycolicum</name>
    <dbReference type="NCBI Taxonomy" id="85075"/>
    <lineage>
        <taxon>Bacteria</taxon>
        <taxon>Pseudomonadati</taxon>
        <taxon>Pseudomonadota</taxon>
        <taxon>Gammaproteobacteria</taxon>
        <taxon>Chromatiales</taxon>
        <taxon>Chromatiaceae</taxon>
        <taxon>Halochromatium</taxon>
    </lineage>
</organism>
<comment type="caution">
    <text evidence="1">The sequence shown here is derived from an EMBL/GenBank/DDBJ whole genome shotgun (WGS) entry which is preliminary data.</text>
</comment>